<evidence type="ECO:0000259" key="4">
    <source>
        <dbReference type="PROSITE" id="PS51350"/>
    </source>
</evidence>
<dbReference type="GeneID" id="97380095"/>
<dbReference type="GO" id="GO:0009401">
    <property type="term" value="P:phosphoenolpyruvate-dependent sugar phosphotransferase system"/>
    <property type="evidence" value="ECO:0007669"/>
    <property type="project" value="UniProtKB-KW"/>
</dbReference>
<protein>
    <submittedName>
        <fullName evidence="5 6">Phosphocarrier protein</fullName>
    </submittedName>
</protein>
<dbReference type="GO" id="GO:0005737">
    <property type="term" value="C:cytoplasm"/>
    <property type="evidence" value="ECO:0007669"/>
    <property type="project" value="UniProtKB-SubCell"/>
</dbReference>
<evidence type="ECO:0000313" key="6">
    <source>
        <dbReference type="EMBL" id="TCL57024.1"/>
    </source>
</evidence>
<evidence type="ECO:0000313" key="8">
    <source>
        <dbReference type="Proteomes" id="UP001529380"/>
    </source>
</evidence>
<comment type="subcellular location">
    <subcellularLocation>
        <location evidence="1">Cytoplasm</location>
    </subcellularLocation>
</comment>
<dbReference type="Proteomes" id="UP000295184">
    <property type="component" value="Unassembled WGS sequence"/>
</dbReference>
<feature type="domain" description="HPr" evidence="4">
    <location>
        <begin position="1"/>
        <end position="87"/>
    </location>
</feature>
<dbReference type="Pfam" id="PF00381">
    <property type="entry name" value="PTS-HPr"/>
    <property type="match status" value="1"/>
</dbReference>
<keyword evidence="2" id="KW-0963">Cytoplasm</keyword>
<dbReference type="Proteomes" id="UP001529380">
    <property type="component" value="Unassembled WGS sequence"/>
</dbReference>
<dbReference type="Gene3D" id="3.30.1340.10">
    <property type="entry name" value="HPr-like"/>
    <property type="match status" value="1"/>
</dbReference>
<comment type="caution">
    <text evidence="6">The sequence shown here is derived from an EMBL/GenBank/DDBJ whole genome shotgun (WGS) entry which is preliminary data.</text>
</comment>
<gene>
    <name evidence="6" type="ORF">EDD77_11118</name>
    <name evidence="5" type="ORF">QUW08_07155</name>
</gene>
<dbReference type="EMBL" id="JAUDCL010000010">
    <property type="protein sequence ID" value="MDM8201069.1"/>
    <property type="molecule type" value="Genomic_DNA"/>
</dbReference>
<keyword evidence="8" id="KW-1185">Reference proteome</keyword>
<dbReference type="CDD" id="cd00367">
    <property type="entry name" value="PTS-HPr_like"/>
    <property type="match status" value="1"/>
</dbReference>
<dbReference type="RefSeq" id="WP_058963390.1">
    <property type="nucleotide sequence ID" value="NZ_CABKVM010000014.1"/>
</dbReference>
<dbReference type="STRING" id="1650663.GCA_001486665_00895"/>
<dbReference type="PROSITE" id="PS51350">
    <property type="entry name" value="PTS_HPR_DOM"/>
    <property type="match status" value="1"/>
</dbReference>
<organism evidence="6 7">
    <name type="scientific">Allofournierella massiliensis</name>
    <dbReference type="NCBI Taxonomy" id="1650663"/>
    <lineage>
        <taxon>Bacteria</taxon>
        <taxon>Bacillati</taxon>
        <taxon>Bacillota</taxon>
        <taxon>Clostridia</taxon>
        <taxon>Eubacteriales</taxon>
        <taxon>Oscillospiraceae</taxon>
        <taxon>Allofournierella</taxon>
    </lineage>
</organism>
<dbReference type="AlphaFoldDB" id="A0A4R1QXT8"/>
<dbReference type="PANTHER" id="PTHR33705:SF2">
    <property type="entry name" value="PHOSPHOCARRIER PROTEIN NPR"/>
    <property type="match status" value="1"/>
</dbReference>
<evidence type="ECO:0000256" key="2">
    <source>
        <dbReference type="ARBA" id="ARBA00022490"/>
    </source>
</evidence>
<reference evidence="5" key="3">
    <citation type="submission" date="2023-06" db="EMBL/GenBank/DDBJ databases">
        <authorList>
            <person name="Zeman M."/>
            <person name="Kubasova T."/>
            <person name="Jahodarova E."/>
            <person name="Nykrynova M."/>
            <person name="Rychlik I."/>
        </authorList>
    </citation>
    <scope>NUCLEOTIDE SEQUENCE</scope>
    <source>
        <strain evidence="5">ET340</strain>
    </source>
</reference>
<dbReference type="SUPFAM" id="SSF55594">
    <property type="entry name" value="HPr-like"/>
    <property type="match status" value="1"/>
</dbReference>
<evidence type="ECO:0000256" key="1">
    <source>
        <dbReference type="ARBA" id="ARBA00004496"/>
    </source>
</evidence>
<dbReference type="PRINTS" id="PR00107">
    <property type="entry name" value="PHOSPHOCPHPR"/>
</dbReference>
<dbReference type="InterPro" id="IPR050399">
    <property type="entry name" value="HPr"/>
</dbReference>
<dbReference type="OrthoDB" id="9809047at2"/>
<name>A0A4R1QXT8_9FIRM</name>
<dbReference type="InterPro" id="IPR035895">
    <property type="entry name" value="HPr-like_sf"/>
</dbReference>
<evidence type="ECO:0000256" key="3">
    <source>
        <dbReference type="ARBA" id="ARBA00022683"/>
    </source>
</evidence>
<evidence type="ECO:0000313" key="7">
    <source>
        <dbReference type="Proteomes" id="UP000295184"/>
    </source>
</evidence>
<evidence type="ECO:0000313" key="5">
    <source>
        <dbReference type="EMBL" id="MDM8201069.1"/>
    </source>
</evidence>
<reference evidence="5 8" key="2">
    <citation type="submission" date="2023-06" db="EMBL/GenBank/DDBJ databases">
        <title>Identification and characterization of horizontal gene transfer across gut microbiota members of farm animals based on homology search.</title>
        <authorList>
            <person name="Schwarzerova J."/>
            <person name="Nykrynova M."/>
            <person name="Jureckova K."/>
            <person name="Cejkova D."/>
            <person name="Rychlik I."/>
        </authorList>
    </citation>
    <scope>NUCLEOTIDE SEQUENCE [LARGE SCALE GENOMIC DNA]</scope>
    <source>
        <strain evidence="5 8">ET340</strain>
    </source>
</reference>
<dbReference type="InterPro" id="IPR000032">
    <property type="entry name" value="HPr-like"/>
</dbReference>
<dbReference type="PANTHER" id="PTHR33705">
    <property type="entry name" value="PHOSPHOCARRIER PROTEIN HPR"/>
    <property type="match status" value="1"/>
</dbReference>
<accession>A0A4R1QXT8</accession>
<keyword evidence="3" id="KW-0598">Phosphotransferase system</keyword>
<proteinExistence type="predicted"/>
<dbReference type="EMBL" id="SLUM01000011">
    <property type="protein sequence ID" value="TCL57024.1"/>
    <property type="molecule type" value="Genomic_DNA"/>
</dbReference>
<sequence>MVSKMTKIVNPMGMHMRPAGMFAQEMMKFNSDVVLVFKDKEINAKSIMNLMAACIKCGSELEVRCTGDDEQAALDKAVSLIESGLGE</sequence>
<dbReference type="NCBIfam" id="TIGR01003">
    <property type="entry name" value="PTS_HPr_family"/>
    <property type="match status" value="1"/>
</dbReference>
<reference evidence="6 7" key="1">
    <citation type="submission" date="2019-03" db="EMBL/GenBank/DDBJ databases">
        <title>Genomic Encyclopedia of Type Strains, Phase IV (KMG-IV): sequencing the most valuable type-strain genomes for metagenomic binning, comparative biology and taxonomic classification.</title>
        <authorList>
            <person name="Goeker M."/>
        </authorList>
    </citation>
    <scope>NUCLEOTIDE SEQUENCE [LARGE SCALE GENOMIC DNA]</scope>
    <source>
        <strain evidence="6 7">DSM 100451</strain>
    </source>
</reference>